<comment type="caution">
    <text evidence="6">The sequence shown here is derived from an EMBL/GenBank/DDBJ whole genome shotgun (WGS) entry which is preliminary data.</text>
</comment>
<evidence type="ECO:0000256" key="1">
    <source>
        <dbReference type="ARBA" id="ARBA00000900"/>
    </source>
</evidence>
<dbReference type="Proteomes" id="UP001237642">
    <property type="component" value="Unassembled WGS sequence"/>
</dbReference>
<reference evidence="6" key="2">
    <citation type="submission" date="2023-05" db="EMBL/GenBank/DDBJ databases">
        <authorList>
            <person name="Schelkunov M.I."/>
        </authorList>
    </citation>
    <scope>NUCLEOTIDE SEQUENCE</scope>
    <source>
        <strain evidence="6">Hsosn_3</strain>
        <tissue evidence="6">Leaf</tissue>
    </source>
</reference>
<evidence type="ECO:0000259" key="5">
    <source>
        <dbReference type="PROSITE" id="PS50011"/>
    </source>
</evidence>
<dbReference type="InterPro" id="IPR001245">
    <property type="entry name" value="Ser-Thr/Tyr_kinase_cat_dom"/>
</dbReference>
<feature type="region of interest" description="Disordered" evidence="4">
    <location>
        <begin position="243"/>
        <end position="266"/>
    </location>
</feature>
<dbReference type="EMBL" id="JAUIZM010000003">
    <property type="protein sequence ID" value="KAK1394700.1"/>
    <property type="molecule type" value="Genomic_DNA"/>
</dbReference>
<evidence type="ECO:0000313" key="6">
    <source>
        <dbReference type="EMBL" id="KAK1394700.1"/>
    </source>
</evidence>
<dbReference type="InterPro" id="IPR011009">
    <property type="entry name" value="Kinase-like_dom_sf"/>
</dbReference>
<dbReference type="GO" id="GO:0005524">
    <property type="term" value="F:ATP binding"/>
    <property type="evidence" value="ECO:0007669"/>
    <property type="project" value="InterPro"/>
</dbReference>
<dbReference type="PROSITE" id="PS00108">
    <property type="entry name" value="PROTEIN_KINASE_ST"/>
    <property type="match status" value="1"/>
</dbReference>
<dbReference type="GO" id="GO:0061630">
    <property type="term" value="F:ubiquitin protein ligase activity"/>
    <property type="evidence" value="ECO:0007669"/>
    <property type="project" value="UniProtKB-EC"/>
</dbReference>
<dbReference type="AlphaFoldDB" id="A0AAD8IZ58"/>
<dbReference type="GO" id="GO:0004672">
    <property type="term" value="F:protein kinase activity"/>
    <property type="evidence" value="ECO:0007669"/>
    <property type="project" value="InterPro"/>
</dbReference>
<comment type="catalytic activity">
    <reaction evidence="1">
        <text>S-ubiquitinyl-[E2 ubiquitin-conjugating enzyme]-L-cysteine + [acceptor protein]-L-lysine = [E2 ubiquitin-conjugating enzyme]-L-cysteine + N(6)-ubiquitinyl-[acceptor protein]-L-lysine.</text>
        <dbReference type="EC" id="2.3.2.27"/>
    </reaction>
</comment>
<reference evidence="6" key="1">
    <citation type="submission" date="2023-02" db="EMBL/GenBank/DDBJ databases">
        <title>Genome of toxic invasive species Heracleum sosnowskyi carries increased number of genes despite the absence of recent whole-genome duplications.</title>
        <authorList>
            <person name="Schelkunov M."/>
            <person name="Shtratnikova V."/>
            <person name="Makarenko M."/>
            <person name="Klepikova A."/>
            <person name="Omelchenko D."/>
            <person name="Novikova G."/>
            <person name="Obukhova E."/>
            <person name="Bogdanov V."/>
            <person name="Penin A."/>
            <person name="Logacheva M."/>
        </authorList>
    </citation>
    <scope>NUCLEOTIDE SEQUENCE</scope>
    <source>
        <strain evidence="6">Hsosn_3</strain>
        <tissue evidence="6">Leaf</tissue>
    </source>
</reference>
<dbReference type="InterPro" id="IPR051348">
    <property type="entry name" value="U-box_ubiquitin_ligases"/>
</dbReference>
<name>A0AAD8IZ58_9APIA</name>
<evidence type="ECO:0000256" key="2">
    <source>
        <dbReference type="ARBA" id="ARBA00012483"/>
    </source>
</evidence>
<dbReference type="InterPro" id="IPR000719">
    <property type="entry name" value="Prot_kinase_dom"/>
</dbReference>
<sequence>MVLLLGACPEYGCLVYEYLSNGSLEDRLLHRGNLKPLSWQHRFRIAAEIGTGLLFLHQTKPEPLVHRDLKPGNILLDRNFVSKISDVGLWLLNMKLFQKSSQVTILLLQSCFKLNVYPYLWNFGLSVYKSITNNDNTLASKIYNNIYTDVSKSDLHTHKYINNAHFLISLTFLDYRFKSKDIPGSVSKGIPDFCTIYVISKGKISTTRAASRSAPFISPVRSQILLQPSTRSESEISIPNSYISNAIPKPPAEQTSQRLPSDSGFKRQVQIIQKDG</sequence>
<dbReference type="PANTHER" id="PTHR45647:SF132">
    <property type="entry name" value="KINASE WITH ADENINE NUCLEOTIDE ALPHA HYDROLASES-LIKE DOMAIN-CONTAINING PROTEIN"/>
    <property type="match status" value="1"/>
</dbReference>
<dbReference type="PROSITE" id="PS50011">
    <property type="entry name" value="PROTEIN_KINASE_DOM"/>
    <property type="match status" value="1"/>
</dbReference>
<keyword evidence="3" id="KW-0833">Ubl conjugation pathway</keyword>
<protein>
    <recommendedName>
        <fullName evidence="2">RING-type E3 ubiquitin transferase</fullName>
        <ecNumber evidence="2">2.3.2.27</ecNumber>
    </recommendedName>
</protein>
<evidence type="ECO:0000256" key="4">
    <source>
        <dbReference type="SAM" id="MobiDB-lite"/>
    </source>
</evidence>
<dbReference type="Pfam" id="PF07714">
    <property type="entry name" value="PK_Tyr_Ser-Thr"/>
    <property type="match status" value="1"/>
</dbReference>
<dbReference type="Gene3D" id="1.10.510.10">
    <property type="entry name" value="Transferase(Phosphotransferase) domain 1"/>
    <property type="match status" value="1"/>
</dbReference>
<dbReference type="EC" id="2.3.2.27" evidence="2"/>
<accession>A0AAD8IZ58</accession>
<proteinExistence type="predicted"/>
<gene>
    <name evidence="6" type="ORF">POM88_013756</name>
</gene>
<evidence type="ECO:0000256" key="3">
    <source>
        <dbReference type="ARBA" id="ARBA00022786"/>
    </source>
</evidence>
<organism evidence="6 7">
    <name type="scientific">Heracleum sosnowskyi</name>
    <dbReference type="NCBI Taxonomy" id="360622"/>
    <lineage>
        <taxon>Eukaryota</taxon>
        <taxon>Viridiplantae</taxon>
        <taxon>Streptophyta</taxon>
        <taxon>Embryophyta</taxon>
        <taxon>Tracheophyta</taxon>
        <taxon>Spermatophyta</taxon>
        <taxon>Magnoliopsida</taxon>
        <taxon>eudicotyledons</taxon>
        <taxon>Gunneridae</taxon>
        <taxon>Pentapetalae</taxon>
        <taxon>asterids</taxon>
        <taxon>campanulids</taxon>
        <taxon>Apiales</taxon>
        <taxon>Apiaceae</taxon>
        <taxon>Apioideae</taxon>
        <taxon>apioid superclade</taxon>
        <taxon>Tordylieae</taxon>
        <taxon>Tordyliinae</taxon>
        <taxon>Heracleum</taxon>
    </lineage>
</organism>
<evidence type="ECO:0000313" key="7">
    <source>
        <dbReference type="Proteomes" id="UP001237642"/>
    </source>
</evidence>
<dbReference type="PANTHER" id="PTHR45647">
    <property type="entry name" value="OS02G0152300 PROTEIN"/>
    <property type="match status" value="1"/>
</dbReference>
<keyword evidence="7" id="KW-1185">Reference proteome</keyword>
<dbReference type="SUPFAM" id="SSF56112">
    <property type="entry name" value="Protein kinase-like (PK-like)"/>
    <property type="match status" value="1"/>
</dbReference>
<dbReference type="InterPro" id="IPR008271">
    <property type="entry name" value="Ser/Thr_kinase_AS"/>
</dbReference>
<feature type="domain" description="Protein kinase" evidence="5">
    <location>
        <begin position="1"/>
        <end position="243"/>
    </location>
</feature>